<dbReference type="Proteomes" id="UP000828390">
    <property type="component" value="Unassembled WGS sequence"/>
</dbReference>
<reference evidence="1" key="1">
    <citation type="journal article" date="2019" name="bioRxiv">
        <title>The Genome of the Zebra Mussel, Dreissena polymorpha: A Resource for Invasive Species Research.</title>
        <authorList>
            <person name="McCartney M.A."/>
            <person name="Auch B."/>
            <person name="Kono T."/>
            <person name="Mallez S."/>
            <person name="Zhang Y."/>
            <person name="Obille A."/>
            <person name="Becker A."/>
            <person name="Abrahante J.E."/>
            <person name="Garbe J."/>
            <person name="Badalamenti J.P."/>
            <person name="Herman A."/>
            <person name="Mangelson H."/>
            <person name="Liachko I."/>
            <person name="Sullivan S."/>
            <person name="Sone E.D."/>
            <person name="Koren S."/>
            <person name="Silverstein K.A.T."/>
            <person name="Beckman K.B."/>
            <person name="Gohl D.M."/>
        </authorList>
    </citation>
    <scope>NUCLEOTIDE SEQUENCE</scope>
    <source>
        <strain evidence="1">Duluth1</strain>
        <tissue evidence="1">Whole animal</tissue>
    </source>
</reference>
<proteinExistence type="predicted"/>
<dbReference type="AlphaFoldDB" id="A0A9D4HA54"/>
<keyword evidence="2" id="KW-1185">Reference proteome</keyword>
<accession>A0A9D4HA54</accession>
<reference evidence="1" key="2">
    <citation type="submission" date="2020-11" db="EMBL/GenBank/DDBJ databases">
        <authorList>
            <person name="McCartney M.A."/>
            <person name="Auch B."/>
            <person name="Kono T."/>
            <person name="Mallez S."/>
            <person name="Becker A."/>
            <person name="Gohl D.M."/>
            <person name="Silverstein K.A.T."/>
            <person name="Koren S."/>
            <person name="Bechman K.B."/>
            <person name="Herman A."/>
            <person name="Abrahante J.E."/>
            <person name="Garbe J."/>
        </authorList>
    </citation>
    <scope>NUCLEOTIDE SEQUENCE</scope>
    <source>
        <strain evidence="1">Duluth1</strain>
        <tissue evidence="1">Whole animal</tissue>
    </source>
</reference>
<comment type="caution">
    <text evidence="1">The sequence shown here is derived from an EMBL/GenBank/DDBJ whole genome shotgun (WGS) entry which is preliminary data.</text>
</comment>
<evidence type="ECO:0000313" key="1">
    <source>
        <dbReference type="EMBL" id="KAH3831042.1"/>
    </source>
</evidence>
<evidence type="ECO:0000313" key="2">
    <source>
        <dbReference type="Proteomes" id="UP000828390"/>
    </source>
</evidence>
<gene>
    <name evidence="1" type="ORF">DPMN_104302</name>
</gene>
<name>A0A9D4HA54_DREPO</name>
<protein>
    <submittedName>
        <fullName evidence="1">Uncharacterized protein</fullName>
    </submittedName>
</protein>
<organism evidence="1 2">
    <name type="scientific">Dreissena polymorpha</name>
    <name type="common">Zebra mussel</name>
    <name type="synonym">Mytilus polymorpha</name>
    <dbReference type="NCBI Taxonomy" id="45954"/>
    <lineage>
        <taxon>Eukaryota</taxon>
        <taxon>Metazoa</taxon>
        <taxon>Spiralia</taxon>
        <taxon>Lophotrochozoa</taxon>
        <taxon>Mollusca</taxon>
        <taxon>Bivalvia</taxon>
        <taxon>Autobranchia</taxon>
        <taxon>Heteroconchia</taxon>
        <taxon>Euheterodonta</taxon>
        <taxon>Imparidentia</taxon>
        <taxon>Neoheterodontei</taxon>
        <taxon>Myida</taxon>
        <taxon>Dreissenoidea</taxon>
        <taxon>Dreissenidae</taxon>
        <taxon>Dreissena</taxon>
    </lineage>
</organism>
<sequence length="55" mass="6328">MSSERECLHTPYRSGPLTRYVQYERMPAYTLQVRATDKVCPLSENACIHLSCQGH</sequence>
<dbReference type="EMBL" id="JAIWYP010000004">
    <property type="protein sequence ID" value="KAH3831042.1"/>
    <property type="molecule type" value="Genomic_DNA"/>
</dbReference>